<name>U5KM42_HERMU</name>
<evidence type="ECO:0000256" key="1">
    <source>
        <dbReference type="ARBA" id="ARBA00001933"/>
    </source>
</evidence>
<dbReference type="GO" id="GO:0006535">
    <property type="term" value="P:cysteine biosynthetic process from serine"/>
    <property type="evidence" value="ECO:0007669"/>
    <property type="project" value="InterPro"/>
</dbReference>
<sequence>MSANSGILSDVLEAVGNTPCIRLNHVPQAHGIKCEVVAKCEFFNPGGSVKDRIGKQMVVDAEASGRLKKGDKIVEATSGNTGIGLSLAAAVRGYPIVITMPKKMSHEKEATLNALGAQVIRTETSLPHDHPDSLIGIAHRMEKEEGYVLLNQYTNKSNPEAHYAHTGQEIFDQCGGKVDMVVLTTGTGGTMTGVAKKLKELIPGVIVVGVDPVGSILADPEHDTVGSYHVEGIGYDFIPDVCHRQYVDRWVKSKDQESFDLARELHKKEGLLVGGSSGSAMAGVLEAAKDLKEGQRCVVLFADGIRNYLAKFADDNWMIEHGFMQGKIHRPTYDSLAQELAETKARLAKYEASQ</sequence>
<accession>U5KM42</accession>
<dbReference type="PROSITE" id="PS00901">
    <property type="entry name" value="CYS_SYNTHASE"/>
    <property type="match status" value="1"/>
</dbReference>
<comment type="similarity">
    <text evidence="3">Belongs to the cysteine synthase/cystathionine beta-synthase family.</text>
</comment>
<keyword evidence="5" id="KW-0663">Pyridoxal phosphate</keyword>
<dbReference type="AlphaFoldDB" id="U5KM42"/>
<dbReference type="FunFam" id="3.40.50.1100:FF:000003">
    <property type="entry name" value="Cystathionine beta-synthase"/>
    <property type="match status" value="1"/>
</dbReference>
<dbReference type="Pfam" id="PF00291">
    <property type="entry name" value="PALP"/>
    <property type="match status" value="1"/>
</dbReference>
<keyword evidence="8" id="KW-0456">Lyase</keyword>
<dbReference type="SUPFAM" id="SSF53686">
    <property type="entry name" value="Tryptophan synthase beta subunit-like PLP-dependent enzymes"/>
    <property type="match status" value="1"/>
</dbReference>
<dbReference type="EC" id="4.2.1.22" evidence="4"/>
<comment type="cofactor">
    <cofactor evidence="1">
        <name>pyridoxal 5'-phosphate</name>
        <dbReference type="ChEBI" id="CHEBI:597326"/>
    </cofactor>
</comment>
<feature type="domain" description="Tryptophan synthase beta chain-like PALP" evidence="7">
    <location>
        <begin position="12"/>
        <end position="303"/>
    </location>
</feature>
<proteinExistence type="inferred from homology"/>
<dbReference type="InterPro" id="IPR001926">
    <property type="entry name" value="TrpB-like_PALP"/>
</dbReference>
<evidence type="ECO:0000259" key="7">
    <source>
        <dbReference type="Pfam" id="PF00291"/>
    </source>
</evidence>
<dbReference type="InterPro" id="IPR036052">
    <property type="entry name" value="TrpB-like_PALP_sf"/>
</dbReference>
<evidence type="ECO:0000256" key="2">
    <source>
        <dbReference type="ARBA" id="ARBA00005003"/>
    </source>
</evidence>
<dbReference type="PANTHER" id="PTHR10314">
    <property type="entry name" value="CYSTATHIONINE BETA-SYNTHASE"/>
    <property type="match status" value="1"/>
</dbReference>
<organism evidence="8">
    <name type="scientific">Herpetomonas muscarum</name>
    <dbReference type="NCBI Taxonomy" id="5718"/>
    <lineage>
        <taxon>Eukaryota</taxon>
        <taxon>Discoba</taxon>
        <taxon>Euglenozoa</taxon>
        <taxon>Kinetoplastea</taxon>
        <taxon>Metakinetoplastina</taxon>
        <taxon>Trypanosomatida</taxon>
        <taxon>Trypanosomatidae</taxon>
        <taxon>Herpetomonas</taxon>
    </lineage>
</organism>
<dbReference type="CDD" id="cd01561">
    <property type="entry name" value="CBS_like"/>
    <property type="match status" value="1"/>
</dbReference>
<dbReference type="GO" id="GO:0004122">
    <property type="term" value="F:cystathionine beta-synthase activity"/>
    <property type="evidence" value="ECO:0007669"/>
    <property type="project" value="UniProtKB-EC"/>
</dbReference>
<dbReference type="InterPro" id="IPR050214">
    <property type="entry name" value="Cys_Synth/Cystath_Beta-Synth"/>
</dbReference>
<dbReference type="Gene3D" id="3.40.50.1100">
    <property type="match status" value="2"/>
</dbReference>
<comment type="pathway">
    <text evidence="2">Amino-acid biosynthesis; L-cysteine biosynthesis; L-cysteine from L-homocysteine and L-serine: step 1/2.</text>
</comment>
<evidence type="ECO:0000256" key="3">
    <source>
        <dbReference type="ARBA" id="ARBA00007103"/>
    </source>
</evidence>
<dbReference type="FunFam" id="3.40.50.1100:FF:000118">
    <property type="entry name" value="Related to CYS4-cystathionine beta-synthase"/>
    <property type="match status" value="1"/>
</dbReference>
<evidence type="ECO:0000256" key="4">
    <source>
        <dbReference type="ARBA" id="ARBA00012041"/>
    </source>
</evidence>
<reference evidence="8" key="1">
    <citation type="submission" date="2013-01" db="EMBL/GenBank/DDBJ databases">
        <title>Genomic Cooperation Between Trypanosomatids and Their Bacterial Endosymbionts in the Synthesis of Essential Amino Acids Heavily Influenced by Multiple Lateral Gene Transfer Events.</title>
        <authorList>
            <person name="Alves J.M.P."/>
            <person name="Klein C."/>
            <person name="Maia da Silva F."/>
            <person name="Costa Martins A.G."/>
            <person name="Serrano M.G."/>
            <person name="Buck G.A."/>
            <person name="Vasconcelos A.T.R."/>
            <person name="France-Sagot M."/>
            <person name="Teixeira M.M.G."/>
            <person name="Motta M.C.M."/>
            <person name="Camargo E.P."/>
        </authorList>
    </citation>
    <scope>NUCLEOTIDE SEQUENCE</scope>
</reference>
<evidence type="ECO:0000256" key="5">
    <source>
        <dbReference type="ARBA" id="ARBA00022898"/>
    </source>
</evidence>
<evidence type="ECO:0000313" key="8">
    <source>
        <dbReference type="EMBL" id="AGT02543.1"/>
    </source>
</evidence>
<comment type="catalytic activity">
    <reaction evidence="6">
        <text>L-homocysteine + L-serine = L,L-cystathionine + H2O</text>
        <dbReference type="Rhea" id="RHEA:10112"/>
        <dbReference type="ChEBI" id="CHEBI:15377"/>
        <dbReference type="ChEBI" id="CHEBI:33384"/>
        <dbReference type="ChEBI" id="CHEBI:58161"/>
        <dbReference type="ChEBI" id="CHEBI:58199"/>
        <dbReference type="EC" id="4.2.1.22"/>
    </reaction>
</comment>
<evidence type="ECO:0000256" key="6">
    <source>
        <dbReference type="ARBA" id="ARBA00047490"/>
    </source>
</evidence>
<dbReference type="InterPro" id="IPR001216">
    <property type="entry name" value="P-phosphate_BS"/>
</dbReference>
<protein>
    <recommendedName>
        <fullName evidence="4">cystathionine beta-synthase</fullName>
        <ecNumber evidence="4">4.2.1.22</ecNumber>
    </recommendedName>
</protein>
<dbReference type="EMBL" id="KC503377">
    <property type="protein sequence ID" value="AGT02543.1"/>
    <property type="molecule type" value="Genomic_DNA"/>
</dbReference>